<dbReference type="Pfam" id="PF00201">
    <property type="entry name" value="UDPGT"/>
    <property type="match status" value="1"/>
</dbReference>
<evidence type="ECO:0000313" key="10">
    <source>
        <dbReference type="Proteomes" id="UP000289886"/>
    </source>
</evidence>
<dbReference type="SUPFAM" id="SSF53756">
    <property type="entry name" value="UDP-Glycosyltransferase/glycogen phosphorylase"/>
    <property type="match status" value="1"/>
</dbReference>
<sequence length="534" mass="60919">MMECSFWTSCPTLTLILLSLHAVPHYHGSKILVFPVDGSHWVNMNILVQELHGRGHDITVVRSGTSWYIKEKSPHYTSVTVTLPEGLTMESEDFLALFLKKMLEIRRGKGSLQAFIAKNTDFSGHSKVHREMCQMVRTMFEDPQLMKQLQDAQFDLVLTDPAFAGGVLLARYLKLPMVFNVRWVPSWEAHFTFAPSPISYIPIIGSEFSDQIDLIERAQNMVYYFVRLYVEKIVINPHYDALCARYFGPGVDLYSLLHSADIWLMRVNFVFEFPRPTMPNVVYIGGFQCKPAKPLPLDLEEFMESSGEHGVIVMSLGTLVKGLPSELTDKIAYAFSQLPQKVIWRHLGERPSSLGNNTLLIKWLPQNDLLGHPKTRAFVAHGGTNGIYEAIYHGVPIVGIPLLFDQFDNLLRLQVRGAAKVLEVTTLSSQDFLEALQEVLEKPSYQTNMKRLSRLQHDQPIKPMDSALFWIEYVIRNKGAAHLRTESYRMPWYSYYCVDVVAVLLSAVLLFCMTTVGLLRLCCRACKKRKIKHE</sequence>
<keyword evidence="6 8" id="KW-0472">Membrane</keyword>
<feature type="signal peptide" evidence="8">
    <location>
        <begin position="1"/>
        <end position="28"/>
    </location>
</feature>
<dbReference type="FunFam" id="3.40.50.2000:FF:000203">
    <property type="entry name" value="UDP-glucuronosyltransferase"/>
    <property type="match status" value="1"/>
</dbReference>
<dbReference type="EMBL" id="SCEB01004137">
    <property type="protein sequence ID" value="RXM93773.1"/>
    <property type="molecule type" value="Genomic_DNA"/>
</dbReference>
<evidence type="ECO:0000256" key="7">
    <source>
        <dbReference type="RuleBase" id="RU003718"/>
    </source>
</evidence>
<reference evidence="9 10" key="1">
    <citation type="submission" date="2019-01" db="EMBL/GenBank/DDBJ databases">
        <title>Draft Genome and Complete Hox-Cluster Characterization of the Sterlet Sturgeon (Acipenser ruthenus).</title>
        <authorList>
            <person name="Wei Q."/>
        </authorList>
    </citation>
    <scope>NUCLEOTIDE SEQUENCE [LARGE SCALE GENOMIC DNA]</scope>
    <source>
        <strain evidence="9">WHYD16114868_AA</strain>
        <tissue evidence="9">Blood</tissue>
    </source>
</reference>
<evidence type="ECO:0000256" key="3">
    <source>
        <dbReference type="ARBA" id="ARBA00022679"/>
    </source>
</evidence>
<keyword evidence="8" id="KW-0732">Signal</keyword>
<dbReference type="CDD" id="cd03784">
    <property type="entry name" value="GT1_Gtf-like"/>
    <property type="match status" value="1"/>
</dbReference>
<gene>
    <name evidence="9" type="ORF">EOD39_18722</name>
</gene>
<comment type="catalytic activity">
    <reaction evidence="8">
        <text>glucuronate acceptor + UDP-alpha-D-glucuronate = acceptor beta-D-glucuronoside + UDP + H(+)</text>
        <dbReference type="Rhea" id="RHEA:21032"/>
        <dbReference type="ChEBI" id="CHEBI:15378"/>
        <dbReference type="ChEBI" id="CHEBI:58052"/>
        <dbReference type="ChEBI" id="CHEBI:58223"/>
        <dbReference type="ChEBI" id="CHEBI:132367"/>
        <dbReference type="ChEBI" id="CHEBI:132368"/>
        <dbReference type="EC" id="2.4.1.17"/>
    </reaction>
</comment>
<evidence type="ECO:0000256" key="4">
    <source>
        <dbReference type="ARBA" id="ARBA00022692"/>
    </source>
</evidence>
<comment type="caution">
    <text evidence="9">The sequence shown here is derived from an EMBL/GenBank/DDBJ whole genome shotgun (WGS) entry which is preliminary data.</text>
</comment>
<keyword evidence="3 7" id="KW-0808">Transferase</keyword>
<keyword evidence="2 7" id="KW-0328">Glycosyltransferase</keyword>
<keyword evidence="10" id="KW-1185">Reference proteome</keyword>
<name>A0A444V004_ACIRT</name>
<feature type="chain" id="PRO_5018817855" description="UDP-glucuronosyltransferase" evidence="8">
    <location>
        <begin position="29"/>
        <end position="534"/>
    </location>
</feature>
<evidence type="ECO:0000256" key="2">
    <source>
        <dbReference type="ARBA" id="ARBA00022676"/>
    </source>
</evidence>
<dbReference type="FunFam" id="3.40.50.2000:FF:000001">
    <property type="entry name" value="UDP-glucuronosyltransferase"/>
    <property type="match status" value="1"/>
</dbReference>
<protein>
    <recommendedName>
        <fullName evidence="8">UDP-glucuronosyltransferase</fullName>
        <ecNumber evidence="8">2.4.1.17</ecNumber>
    </recommendedName>
</protein>
<proteinExistence type="inferred from homology"/>
<dbReference type="GO" id="GO:0015020">
    <property type="term" value="F:glucuronosyltransferase activity"/>
    <property type="evidence" value="ECO:0007669"/>
    <property type="project" value="UniProtKB-EC"/>
</dbReference>
<comment type="subcellular location">
    <subcellularLocation>
        <location evidence="8">Membrane</location>
        <topology evidence="8">Single-pass membrane protein</topology>
    </subcellularLocation>
</comment>
<accession>A0A444V004</accession>
<feature type="transmembrane region" description="Helical" evidence="8">
    <location>
        <begin position="493"/>
        <end position="522"/>
    </location>
</feature>
<dbReference type="EC" id="2.4.1.17" evidence="8"/>
<dbReference type="AlphaFoldDB" id="A0A444V004"/>
<dbReference type="Proteomes" id="UP000289886">
    <property type="component" value="Unassembled WGS sequence"/>
</dbReference>
<evidence type="ECO:0000256" key="8">
    <source>
        <dbReference type="RuleBase" id="RU362059"/>
    </source>
</evidence>
<evidence type="ECO:0000313" key="9">
    <source>
        <dbReference type="EMBL" id="RXM93773.1"/>
    </source>
</evidence>
<dbReference type="PROSITE" id="PS00375">
    <property type="entry name" value="UDPGT"/>
    <property type="match status" value="1"/>
</dbReference>
<evidence type="ECO:0000256" key="6">
    <source>
        <dbReference type="ARBA" id="ARBA00023136"/>
    </source>
</evidence>
<dbReference type="InterPro" id="IPR035595">
    <property type="entry name" value="UDP_glycos_trans_CS"/>
</dbReference>
<dbReference type="InterPro" id="IPR050271">
    <property type="entry name" value="UDP-glycosyltransferase"/>
</dbReference>
<keyword evidence="4 8" id="KW-0812">Transmembrane</keyword>
<evidence type="ECO:0000256" key="1">
    <source>
        <dbReference type="ARBA" id="ARBA00009995"/>
    </source>
</evidence>
<dbReference type="InterPro" id="IPR002213">
    <property type="entry name" value="UDP_glucos_trans"/>
</dbReference>
<dbReference type="PANTHER" id="PTHR48043">
    <property type="entry name" value="EG:EG0003.4 PROTEIN-RELATED"/>
    <property type="match status" value="1"/>
</dbReference>
<keyword evidence="5 8" id="KW-1133">Transmembrane helix</keyword>
<dbReference type="Gene3D" id="3.40.50.2000">
    <property type="entry name" value="Glycogen Phosphorylase B"/>
    <property type="match status" value="2"/>
</dbReference>
<comment type="similarity">
    <text evidence="1 7">Belongs to the UDP-glycosyltransferase family.</text>
</comment>
<evidence type="ECO:0000256" key="5">
    <source>
        <dbReference type="ARBA" id="ARBA00022989"/>
    </source>
</evidence>
<dbReference type="PANTHER" id="PTHR48043:SF32">
    <property type="entry name" value="UDP-GLUCURONOSYLTRANSFERASE"/>
    <property type="match status" value="1"/>
</dbReference>
<organism evidence="9 10">
    <name type="scientific">Acipenser ruthenus</name>
    <name type="common">Sterlet sturgeon</name>
    <dbReference type="NCBI Taxonomy" id="7906"/>
    <lineage>
        <taxon>Eukaryota</taxon>
        <taxon>Metazoa</taxon>
        <taxon>Chordata</taxon>
        <taxon>Craniata</taxon>
        <taxon>Vertebrata</taxon>
        <taxon>Euteleostomi</taxon>
        <taxon>Actinopterygii</taxon>
        <taxon>Chondrostei</taxon>
        <taxon>Acipenseriformes</taxon>
        <taxon>Acipenseridae</taxon>
        <taxon>Acipenser</taxon>
    </lineage>
</organism>
<dbReference type="GO" id="GO:0016020">
    <property type="term" value="C:membrane"/>
    <property type="evidence" value="ECO:0007669"/>
    <property type="project" value="UniProtKB-SubCell"/>
</dbReference>